<dbReference type="GO" id="GO:0008270">
    <property type="term" value="F:zinc ion binding"/>
    <property type="evidence" value="ECO:0007669"/>
    <property type="project" value="InterPro"/>
</dbReference>
<keyword evidence="6" id="KW-0804">Transcription</keyword>
<dbReference type="AlphaFoldDB" id="A0A286EDD5"/>
<sequence>MKYRYTFDDIQAAAQHNWQHILGSIGIAPASLKNQHQPCPLCGGKDRFRFDNKGGNGTYFCNQCGAGNGFTFVQKHLNLNKFGNAVAVVAQILGMGETGNATPHITPPKRETPPPTPPKDELAKLLNVWNAATPIIGTPAERYLVARGIGTIPNSMNLRCHSHLAYWHNGKCLGEYTALLGLMHDTQGEITGIQRVYIQQDPNTGKWRKAVIHDPETGSTLDCKKQMARFSGSTRGTAVHIDELDDTGFLLVAEGIETALAARELFPLPTWATVNAGNMARLVLPSSLKRLLIAADNDHSETGFRAARDLAVQASKQGIHVQVWQPEHAGQDALDELNQRKSRAKCGNETLFSGNETPKGQ</sequence>
<keyword evidence="9" id="KW-0378">Hydrolase</keyword>
<dbReference type="GO" id="GO:1990077">
    <property type="term" value="C:primosome complex"/>
    <property type="evidence" value="ECO:0007669"/>
    <property type="project" value="UniProtKB-KW"/>
</dbReference>
<dbReference type="EMBL" id="OCNF01000011">
    <property type="protein sequence ID" value="SOD68913.1"/>
    <property type="molecule type" value="Genomic_DNA"/>
</dbReference>
<dbReference type="GO" id="GO:0000428">
    <property type="term" value="C:DNA-directed RNA polymerase complex"/>
    <property type="evidence" value="ECO:0007669"/>
    <property type="project" value="UniProtKB-KW"/>
</dbReference>
<organism evidence="9 10">
    <name type="scientific">Alysiella filiformis DSM 16848</name>
    <dbReference type="NCBI Taxonomy" id="1120981"/>
    <lineage>
        <taxon>Bacteria</taxon>
        <taxon>Pseudomonadati</taxon>
        <taxon>Pseudomonadota</taxon>
        <taxon>Betaproteobacteria</taxon>
        <taxon>Neisseriales</taxon>
        <taxon>Neisseriaceae</taxon>
        <taxon>Alysiella</taxon>
    </lineage>
</organism>
<keyword evidence="9" id="KW-0547">Nucleotide-binding</keyword>
<keyword evidence="2" id="KW-0639">Primosome</keyword>
<accession>A0A286EDD5</accession>
<keyword evidence="3" id="KW-0808">Transferase</keyword>
<dbReference type="GO" id="GO:0003677">
    <property type="term" value="F:DNA binding"/>
    <property type="evidence" value="ECO:0007669"/>
    <property type="project" value="InterPro"/>
</dbReference>
<reference evidence="9 10" key="1">
    <citation type="submission" date="2017-09" db="EMBL/GenBank/DDBJ databases">
        <authorList>
            <person name="Ehlers B."/>
            <person name="Leendertz F.H."/>
        </authorList>
    </citation>
    <scope>NUCLEOTIDE SEQUENCE [LARGE SCALE GENOMIC DNA]</scope>
    <source>
        <strain evidence="9 10">DSM 16848</strain>
    </source>
</reference>
<evidence type="ECO:0000256" key="6">
    <source>
        <dbReference type="ARBA" id="ARBA00023163"/>
    </source>
</evidence>
<keyword evidence="10" id="KW-1185">Reference proteome</keyword>
<keyword evidence="4" id="KW-0548">Nucleotidyltransferase</keyword>
<dbReference type="GO" id="GO:0006269">
    <property type="term" value="P:DNA replication, synthesis of primer"/>
    <property type="evidence" value="ECO:0007669"/>
    <property type="project" value="UniProtKB-KW"/>
</dbReference>
<keyword evidence="9" id="KW-0067">ATP-binding</keyword>
<evidence type="ECO:0000256" key="5">
    <source>
        <dbReference type="ARBA" id="ARBA00022705"/>
    </source>
</evidence>
<dbReference type="SUPFAM" id="SSF57783">
    <property type="entry name" value="Zinc beta-ribbon"/>
    <property type="match status" value="1"/>
</dbReference>
<dbReference type="Pfam" id="PF08273">
    <property type="entry name" value="Zn_Ribbon_Prim"/>
    <property type="match status" value="1"/>
</dbReference>
<dbReference type="InterPro" id="IPR013237">
    <property type="entry name" value="Phage_T7_Gp4_N"/>
</dbReference>
<protein>
    <submittedName>
        <fullName evidence="9">Putative DNA primase/helicase</fullName>
    </submittedName>
</protein>
<keyword evidence="5" id="KW-0235">DNA replication</keyword>
<evidence type="ECO:0000256" key="7">
    <source>
        <dbReference type="SAM" id="MobiDB-lite"/>
    </source>
</evidence>
<dbReference type="CDD" id="cd01029">
    <property type="entry name" value="TOPRIM_primases"/>
    <property type="match status" value="1"/>
</dbReference>
<dbReference type="InterPro" id="IPR036977">
    <property type="entry name" value="DNA_primase_Znf_CHC2"/>
</dbReference>
<dbReference type="Pfam" id="PF13362">
    <property type="entry name" value="Toprim_3"/>
    <property type="match status" value="1"/>
</dbReference>
<dbReference type="RefSeq" id="WP_097114478.1">
    <property type="nucleotide sequence ID" value="NZ_CP083931.1"/>
</dbReference>
<dbReference type="OrthoDB" id="8967890at2"/>
<dbReference type="InterPro" id="IPR034154">
    <property type="entry name" value="TOPRIM_DnaG/twinkle"/>
</dbReference>
<gene>
    <name evidence="9" type="ORF">SAMN02746062_01449</name>
</gene>
<dbReference type="Gene3D" id="3.90.580.10">
    <property type="entry name" value="Zinc finger, CHC2-type domain"/>
    <property type="match status" value="1"/>
</dbReference>
<evidence type="ECO:0000256" key="2">
    <source>
        <dbReference type="ARBA" id="ARBA00022515"/>
    </source>
</evidence>
<evidence type="ECO:0000259" key="8">
    <source>
        <dbReference type="SMART" id="SM00778"/>
    </source>
</evidence>
<dbReference type="GO" id="GO:0016779">
    <property type="term" value="F:nucleotidyltransferase activity"/>
    <property type="evidence" value="ECO:0007669"/>
    <property type="project" value="UniProtKB-KW"/>
</dbReference>
<evidence type="ECO:0000313" key="9">
    <source>
        <dbReference type="EMBL" id="SOD68913.1"/>
    </source>
</evidence>
<proteinExistence type="predicted"/>
<dbReference type="SMART" id="SM00778">
    <property type="entry name" value="Prim_Zn_Ribbon"/>
    <property type="match status" value="1"/>
</dbReference>
<keyword evidence="9" id="KW-0347">Helicase</keyword>
<evidence type="ECO:0000256" key="4">
    <source>
        <dbReference type="ARBA" id="ARBA00022695"/>
    </source>
</evidence>
<dbReference type="Proteomes" id="UP000219669">
    <property type="component" value="Unassembled WGS sequence"/>
</dbReference>
<feature type="compositionally biased region" description="Basic and acidic residues" evidence="7">
    <location>
        <begin position="108"/>
        <end position="118"/>
    </location>
</feature>
<feature type="region of interest" description="Disordered" evidence="7">
    <location>
        <begin position="99"/>
        <end position="118"/>
    </location>
</feature>
<dbReference type="Pfam" id="PF23639">
    <property type="entry name" value="DUF7146"/>
    <property type="match status" value="1"/>
</dbReference>
<feature type="domain" description="DNA primase/helicase Gp4 N-terminal Bacteriophage T7-like" evidence="8">
    <location>
        <begin position="34"/>
        <end position="70"/>
    </location>
</feature>
<keyword evidence="1" id="KW-0240">DNA-directed RNA polymerase</keyword>
<evidence type="ECO:0000313" key="10">
    <source>
        <dbReference type="Proteomes" id="UP000219669"/>
    </source>
</evidence>
<dbReference type="InterPro" id="IPR006171">
    <property type="entry name" value="TOPRIM_dom"/>
</dbReference>
<dbReference type="InterPro" id="IPR055570">
    <property type="entry name" value="DUF7146"/>
</dbReference>
<evidence type="ECO:0000256" key="1">
    <source>
        <dbReference type="ARBA" id="ARBA00022478"/>
    </source>
</evidence>
<evidence type="ECO:0000256" key="3">
    <source>
        <dbReference type="ARBA" id="ARBA00022679"/>
    </source>
</evidence>
<name>A0A286EDD5_9NEIS</name>
<dbReference type="GO" id="GO:0004386">
    <property type="term" value="F:helicase activity"/>
    <property type="evidence" value="ECO:0007669"/>
    <property type="project" value="UniProtKB-KW"/>
</dbReference>